<name>A0AAV4WA28_9ARAC</name>
<comment type="caution">
    <text evidence="1">The sequence shown here is derived from an EMBL/GenBank/DDBJ whole genome shotgun (WGS) entry which is preliminary data.</text>
</comment>
<evidence type="ECO:0000313" key="1">
    <source>
        <dbReference type="EMBL" id="GIY79487.1"/>
    </source>
</evidence>
<dbReference type="AlphaFoldDB" id="A0AAV4WA28"/>
<accession>A0AAV4WA28</accession>
<sequence>MYTPQGRTLPPTLAGLIGVKPRFTLRIRGISLDRIQSCLLISLQIFWSFPPHKTKDVSQRCWALKSALGPLRIVNLFQFSGLLNDSSGKKNVFSL</sequence>
<gene>
    <name evidence="1" type="ORF">CDAR_41811</name>
</gene>
<keyword evidence="2" id="KW-1185">Reference proteome</keyword>
<reference evidence="1 2" key="1">
    <citation type="submission" date="2021-06" db="EMBL/GenBank/DDBJ databases">
        <title>Caerostris darwini draft genome.</title>
        <authorList>
            <person name="Kono N."/>
            <person name="Arakawa K."/>
        </authorList>
    </citation>
    <scope>NUCLEOTIDE SEQUENCE [LARGE SCALE GENOMIC DNA]</scope>
</reference>
<dbReference type="Proteomes" id="UP001054837">
    <property type="component" value="Unassembled WGS sequence"/>
</dbReference>
<organism evidence="1 2">
    <name type="scientific">Caerostris darwini</name>
    <dbReference type="NCBI Taxonomy" id="1538125"/>
    <lineage>
        <taxon>Eukaryota</taxon>
        <taxon>Metazoa</taxon>
        <taxon>Ecdysozoa</taxon>
        <taxon>Arthropoda</taxon>
        <taxon>Chelicerata</taxon>
        <taxon>Arachnida</taxon>
        <taxon>Araneae</taxon>
        <taxon>Araneomorphae</taxon>
        <taxon>Entelegynae</taxon>
        <taxon>Araneoidea</taxon>
        <taxon>Araneidae</taxon>
        <taxon>Caerostris</taxon>
    </lineage>
</organism>
<evidence type="ECO:0000313" key="2">
    <source>
        <dbReference type="Proteomes" id="UP001054837"/>
    </source>
</evidence>
<proteinExistence type="predicted"/>
<dbReference type="EMBL" id="BPLQ01014412">
    <property type="protein sequence ID" value="GIY79487.1"/>
    <property type="molecule type" value="Genomic_DNA"/>
</dbReference>
<protein>
    <submittedName>
        <fullName evidence="1">Uncharacterized protein</fullName>
    </submittedName>
</protein>